<organism evidence="1 2">
    <name type="scientific">Mycobacterium botniense</name>
    <dbReference type="NCBI Taxonomy" id="84962"/>
    <lineage>
        <taxon>Bacteria</taxon>
        <taxon>Bacillati</taxon>
        <taxon>Actinomycetota</taxon>
        <taxon>Actinomycetes</taxon>
        <taxon>Mycobacteriales</taxon>
        <taxon>Mycobacteriaceae</taxon>
        <taxon>Mycobacterium</taxon>
    </lineage>
</organism>
<dbReference type="Proteomes" id="UP000465361">
    <property type="component" value="Unassembled WGS sequence"/>
</dbReference>
<gene>
    <name evidence="1" type="ORF">MBOT_38790</name>
</gene>
<evidence type="ECO:0000313" key="2">
    <source>
        <dbReference type="Proteomes" id="UP000465361"/>
    </source>
</evidence>
<dbReference type="EMBL" id="BLKW01000004">
    <property type="protein sequence ID" value="GFG76514.1"/>
    <property type="molecule type" value="Genomic_DNA"/>
</dbReference>
<sequence length="96" mass="10692">MRMIERSGLDAPDTQDAVATWTKTFHPTRSGTASPRVGVSETLTRLRVDEPSSLPVTNTVGAMTSVFRGQTRDVEGRRPLRLIRPSSKFHRSRTIV</sequence>
<dbReference type="AlphaFoldDB" id="A0A7I9Y3B3"/>
<proteinExistence type="predicted"/>
<keyword evidence="2" id="KW-1185">Reference proteome</keyword>
<reference evidence="1 2" key="1">
    <citation type="journal article" date="2019" name="Emerg. Microbes Infect.">
        <title>Comprehensive subspecies identification of 175 nontuberculous mycobacteria species based on 7547 genomic profiles.</title>
        <authorList>
            <person name="Matsumoto Y."/>
            <person name="Kinjo T."/>
            <person name="Motooka D."/>
            <person name="Nabeya D."/>
            <person name="Jung N."/>
            <person name="Uechi K."/>
            <person name="Horii T."/>
            <person name="Iida T."/>
            <person name="Fujita J."/>
            <person name="Nakamura S."/>
        </authorList>
    </citation>
    <scope>NUCLEOTIDE SEQUENCE [LARGE SCALE GENOMIC DNA]</scope>
    <source>
        <strain evidence="1 2">JCM 17322</strain>
    </source>
</reference>
<protein>
    <submittedName>
        <fullName evidence="1">Uncharacterized protein</fullName>
    </submittedName>
</protein>
<name>A0A7I9Y3B3_9MYCO</name>
<evidence type="ECO:0000313" key="1">
    <source>
        <dbReference type="EMBL" id="GFG76514.1"/>
    </source>
</evidence>
<dbReference type="RefSeq" id="WP_163760013.1">
    <property type="nucleotide sequence ID" value="NZ_BLKW01000004.1"/>
</dbReference>
<comment type="caution">
    <text evidence="1">The sequence shown here is derived from an EMBL/GenBank/DDBJ whole genome shotgun (WGS) entry which is preliminary data.</text>
</comment>
<accession>A0A7I9Y3B3</accession>